<evidence type="ECO:0000313" key="2">
    <source>
        <dbReference type="EMBL" id="EER62155.1"/>
    </source>
</evidence>
<dbReference type="InterPro" id="IPR014729">
    <property type="entry name" value="Rossmann-like_a/b/a_fold"/>
</dbReference>
<dbReference type="OrthoDB" id="9794018at2"/>
<dbReference type="GO" id="GO:0003824">
    <property type="term" value="F:catalytic activity"/>
    <property type="evidence" value="ECO:0007669"/>
    <property type="project" value="InterPro"/>
</dbReference>
<dbReference type="Proteomes" id="UP000003856">
    <property type="component" value="Unassembled WGS sequence"/>
</dbReference>
<organism evidence="2 3">
    <name type="scientific">Acidovorax delafieldii 2AN</name>
    <dbReference type="NCBI Taxonomy" id="573060"/>
    <lineage>
        <taxon>Bacteria</taxon>
        <taxon>Pseudomonadati</taxon>
        <taxon>Pseudomonadota</taxon>
        <taxon>Betaproteobacteria</taxon>
        <taxon>Burkholderiales</taxon>
        <taxon>Comamonadaceae</taxon>
        <taxon>Acidovorax</taxon>
    </lineage>
</organism>
<reference evidence="2 3" key="1">
    <citation type="submission" date="2009-05" db="EMBL/GenBank/DDBJ databases">
        <title>The draft genome of Acidovorax delafieldii 2AN.</title>
        <authorList>
            <consortium name="US DOE Joint Genome Institute (JGI-PGF)"/>
            <person name="Lucas S."/>
            <person name="Copeland A."/>
            <person name="Lapidus A."/>
            <person name="Glavina del Rio T."/>
            <person name="Tice H."/>
            <person name="Bruce D."/>
            <person name="Goodwin L."/>
            <person name="Pitluck S."/>
            <person name="Larimer F."/>
            <person name="Land M.L."/>
            <person name="Hauser L."/>
            <person name="Shelobolina E.S."/>
            <person name="Picardal F."/>
            <person name="Roden E."/>
            <person name="Emerson D."/>
        </authorList>
    </citation>
    <scope>NUCLEOTIDE SEQUENCE [LARGE SCALE GENOMIC DNA]</scope>
    <source>
        <strain evidence="2 3">2AN</strain>
    </source>
</reference>
<dbReference type="Gene3D" id="3.40.50.620">
    <property type="entry name" value="HUPs"/>
    <property type="match status" value="1"/>
</dbReference>
<dbReference type="Pfam" id="PF01507">
    <property type="entry name" value="PAPS_reduct"/>
    <property type="match status" value="1"/>
</dbReference>
<evidence type="ECO:0000313" key="3">
    <source>
        <dbReference type="Proteomes" id="UP000003856"/>
    </source>
</evidence>
<dbReference type="SUPFAM" id="SSF52402">
    <property type="entry name" value="Adenine nucleotide alpha hydrolases-like"/>
    <property type="match status" value="1"/>
</dbReference>
<dbReference type="InterPro" id="IPR002500">
    <property type="entry name" value="PAPS_reduct_dom"/>
</dbReference>
<protein>
    <recommendedName>
        <fullName evidence="1">Phosphoadenosine phosphosulphate reductase domain-containing protein</fullName>
    </recommendedName>
</protein>
<dbReference type="AlphaFoldDB" id="C5T047"/>
<comment type="caution">
    <text evidence="2">The sequence shown here is derived from an EMBL/GenBank/DDBJ whole genome shotgun (WGS) entry which is preliminary data.</text>
</comment>
<keyword evidence="3" id="KW-1185">Reference proteome</keyword>
<dbReference type="PANTHER" id="PTHR43196">
    <property type="entry name" value="SULFATE ADENYLYLTRANSFERASE SUBUNIT 2"/>
    <property type="match status" value="1"/>
</dbReference>
<dbReference type="PANTHER" id="PTHR43196:SF2">
    <property type="entry name" value="PHOSPHOADENOSINE PHOSPHOSULFATE REDUCTASE"/>
    <property type="match status" value="1"/>
</dbReference>
<dbReference type="EMBL" id="ACQT01000003">
    <property type="protein sequence ID" value="EER62155.1"/>
    <property type="molecule type" value="Genomic_DNA"/>
</dbReference>
<accession>C5T047</accession>
<dbReference type="InterPro" id="IPR050128">
    <property type="entry name" value="Sulfate_adenylyltrnsfr_sub2"/>
</dbReference>
<name>C5T047_ACIDE</name>
<dbReference type="RefSeq" id="WP_005792922.1">
    <property type="nucleotide sequence ID" value="NZ_ACQT01000003.1"/>
</dbReference>
<proteinExistence type="predicted"/>
<dbReference type="PATRIC" id="fig|573060.9.peg.4948"/>
<feature type="domain" description="Phosphoadenosine phosphosulphate reductase" evidence="1">
    <location>
        <begin position="48"/>
        <end position="228"/>
    </location>
</feature>
<evidence type="ECO:0000259" key="1">
    <source>
        <dbReference type="Pfam" id="PF01507"/>
    </source>
</evidence>
<gene>
    <name evidence="2" type="ORF">AcdelDRAFT_0277</name>
</gene>
<sequence>MQQIELPGLALAEPQALRAIISTSLLRFNVARDPLIDMALAGHAPVYVGVSGGKDSQALAYRVQAHLDEIGHAGVRALIHSDLGRIEWRDSAPVCERLAERIGWELVTVRRQAGDMVDRWLSRWAANVERYRMLSCVKLIMPWSSAAQRFCTSELKTQVIARAIRARHPAGVVVSAIGLRWEESAARARQPVAKRDAALSRARGIGLDWNAIIHWPRQDVLDYIRQCGGVLHEAYRIYGSSRVSCAFCVLASRGDLHAAATCDDNAAVYRELVNLEVRSTFSFQSGKWLGDVAPGLLEPALRARLAEAKERAVLRQTAEAEIPTHLLYQAGWPVCMPTSAEARSLASVRRRVAQALGIGADCLDADAVAARYAELMRQRAQMQPT</sequence>